<evidence type="ECO:0000256" key="1">
    <source>
        <dbReference type="SAM" id="MobiDB-lite"/>
    </source>
</evidence>
<evidence type="ECO:0000313" key="3">
    <source>
        <dbReference type="Proteomes" id="UP000625711"/>
    </source>
</evidence>
<organism evidence="2 3">
    <name type="scientific">Rhynchophorus ferrugineus</name>
    <name type="common">Red palm weevil</name>
    <name type="synonym">Curculio ferrugineus</name>
    <dbReference type="NCBI Taxonomy" id="354439"/>
    <lineage>
        <taxon>Eukaryota</taxon>
        <taxon>Metazoa</taxon>
        <taxon>Ecdysozoa</taxon>
        <taxon>Arthropoda</taxon>
        <taxon>Hexapoda</taxon>
        <taxon>Insecta</taxon>
        <taxon>Pterygota</taxon>
        <taxon>Neoptera</taxon>
        <taxon>Endopterygota</taxon>
        <taxon>Coleoptera</taxon>
        <taxon>Polyphaga</taxon>
        <taxon>Cucujiformia</taxon>
        <taxon>Curculionidae</taxon>
        <taxon>Dryophthorinae</taxon>
        <taxon>Rhynchophorus</taxon>
    </lineage>
</organism>
<dbReference type="Proteomes" id="UP000625711">
    <property type="component" value="Unassembled WGS sequence"/>
</dbReference>
<proteinExistence type="predicted"/>
<name>A0A834HU44_RHYFE</name>
<keyword evidence="3" id="KW-1185">Reference proteome</keyword>
<accession>A0A834HU44</accession>
<feature type="region of interest" description="Disordered" evidence="1">
    <location>
        <begin position="1"/>
        <end position="76"/>
    </location>
</feature>
<gene>
    <name evidence="2" type="ORF">GWI33_019588</name>
</gene>
<dbReference type="EMBL" id="JAACXV010014461">
    <property type="protein sequence ID" value="KAF7267157.1"/>
    <property type="molecule type" value="Genomic_DNA"/>
</dbReference>
<protein>
    <submittedName>
        <fullName evidence="2">Uncharacterized protein</fullName>
    </submittedName>
</protein>
<dbReference type="AlphaFoldDB" id="A0A834HU44"/>
<evidence type="ECO:0000313" key="2">
    <source>
        <dbReference type="EMBL" id="KAF7267157.1"/>
    </source>
</evidence>
<comment type="caution">
    <text evidence="2">The sequence shown here is derived from an EMBL/GenBank/DDBJ whole genome shotgun (WGS) entry which is preliminary data.</text>
</comment>
<reference evidence="2" key="1">
    <citation type="submission" date="2020-08" db="EMBL/GenBank/DDBJ databases">
        <title>Genome sequencing and assembly of the red palm weevil Rhynchophorus ferrugineus.</title>
        <authorList>
            <person name="Dias G.B."/>
            <person name="Bergman C.M."/>
            <person name="Manee M."/>
        </authorList>
    </citation>
    <scope>NUCLEOTIDE SEQUENCE</scope>
    <source>
        <strain evidence="2">AA-2017</strain>
        <tissue evidence="2">Whole larva</tissue>
    </source>
</reference>
<sequence>MSTKDDHPSTPTNPRGPARTASEHLHPTPTGIHFNTAPPSRSGFLYAPPRRDPFPNVKNSLPGSIARPPRFPAAAW</sequence>